<dbReference type="KEGG" id="vg:22475487"/>
<name>A0A076GCT7_9CAUD</name>
<dbReference type="OrthoDB" id="18615at10239"/>
<evidence type="ECO:0000313" key="2">
    <source>
        <dbReference type="EMBL" id="AII27689.1"/>
    </source>
</evidence>
<gene>
    <name evidence="2" type="ORF">Av05_00146</name>
</gene>
<sequence length="141" mass="16155">MTSYSKSELLKKFKAELKGWWDNKESHHGKDTTHIQMASVDEMMAALGYAPRLLPNYPDVKDGRFGYYRVWGSEKHPLNLSFEDAVSLHNNCVCKARVLAPDAISFALRSKIVQQVAVQRLKGKGEKGQIKSQKRWIKFED</sequence>
<dbReference type="InterPro" id="IPR055814">
    <property type="entry name" value="DUF7390"/>
</dbReference>
<protein>
    <recommendedName>
        <fullName evidence="1">DUF7390 domain-containing protein</fullName>
    </recommendedName>
</protein>
<dbReference type="EMBL" id="KM190144">
    <property type="protein sequence ID" value="AII27689.1"/>
    <property type="molecule type" value="Genomic_DNA"/>
</dbReference>
<dbReference type="GeneID" id="22475487"/>
<keyword evidence="3" id="KW-1185">Reference proteome</keyword>
<evidence type="ECO:0000259" key="1">
    <source>
        <dbReference type="Pfam" id="PF24116"/>
    </source>
</evidence>
<organism evidence="2 3">
    <name type="scientific">Escherichia phage Av-05</name>
    <dbReference type="NCBI Taxonomy" id="1527519"/>
    <lineage>
        <taxon>Viruses</taxon>
        <taxon>Duplodnaviria</taxon>
        <taxon>Heunggongvirae</taxon>
        <taxon>Uroviricota</taxon>
        <taxon>Caudoviricetes</taxon>
        <taxon>Vequintavirinae</taxon>
        <taxon>Avunavirus</taxon>
        <taxon>Avunavirus Av05</taxon>
    </lineage>
</organism>
<dbReference type="Proteomes" id="UP000028961">
    <property type="component" value="Segment"/>
</dbReference>
<proteinExistence type="predicted"/>
<dbReference type="Pfam" id="PF24116">
    <property type="entry name" value="DUF7390"/>
    <property type="match status" value="1"/>
</dbReference>
<accession>A0A076GCT7</accession>
<reference evidence="2 3" key="1">
    <citation type="journal article" date="2015" name="Genome Announc.">
        <title>Genomic Analysis of Broad-Host-Range Enterobacteriophage Av-05.</title>
        <authorList>
            <person name="Amarillas L."/>
            <person name="Lopez-Cuevas O."/>
            <person name="Leon-Felix J."/>
            <person name="Castro-Del Campo N."/>
            <person name="Gerba C.P."/>
            <person name="Chaidez C."/>
        </authorList>
    </citation>
    <scope>NUCLEOTIDE SEQUENCE [LARGE SCALE GENOMIC DNA]</scope>
</reference>
<evidence type="ECO:0000313" key="3">
    <source>
        <dbReference type="Proteomes" id="UP000028961"/>
    </source>
</evidence>
<feature type="domain" description="DUF7390" evidence="1">
    <location>
        <begin position="30"/>
        <end position="139"/>
    </location>
</feature>
<dbReference type="RefSeq" id="YP_009111220.1">
    <property type="nucleotide sequence ID" value="NC_025830.1"/>
</dbReference>